<dbReference type="AlphaFoldDB" id="A0A0K2ZWH6"/>
<dbReference type="GO" id="GO:0016740">
    <property type="term" value="F:transferase activity"/>
    <property type="evidence" value="ECO:0007669"/>
    <property type="project" value="UniProtKB-KW"/>
</dbReference>
<protein>
    <submittedName>
        <fullName evidence="1">Putative sulfotransferase RaxST</fullName>
    </submittedName>
</protein>
<dbReference type="RefSeq" id="WP_053838727.1">
    <property type="nucleotide sequence ID" value="NZ_CP076251.1"/>
</dbReference>
<dbReference type="Gene3D" id="3.40.50.300">
    <property type="entry name" value="P-loop containing nucleotide triphosphate hydrolases"/>
    <property type="match status" value="1"/>
</dbReference>
<dbReference type="Pfam" id="PF13469">
    <property type="entry name" value="Sulfotransfer_3"/>
    <property type="match status" value="1"/>
</dbReference>
<keyword evidence="1" id="KW-0808">Transferase</keyword>
<dbReference type="SUPFAM" id="SSF52540">
    <property type="entry name" value="P-loop containing nucleoside triphosphate hydrolases"/>
    <property type="match status" value="1"/>
</dbReference>
<reference evidence="1 2" key="1">
    <citation type="submission" date="2015-07" db="EMBL/GenBank/DDBJ databases">
        <authorList>
            <person name="Noorani M."/>
        </authorList>
    </citation>
    <scope>NUCLEOTIDE SEQUENCE [LARGE SCALE GENOMIC DNA]</scope>
    <source>
        <strain evidence="1">LMG730</strain>
    </source>
</reference>
<organism evidence="1 2">
    <name type="scientific">Xanthomonas graminis pv. phlei</name>
    <dbReference type="NCBI Taxonomy" id="487906"/>
    <lineage>
        <taxon>Bacteria</taxon>
        <taxon>Pseudomonadati</taxon>
        <taxon>Pseudomonadota</taxon>
        <taxon>Gammaproteobacteria</taxon>
        <taxon>Lysobacterales</taxon>
        <taxon>Lysobacteraceae</taxon>
        <taxon>Xanthomonas</taxon>
        <taxon>Xanthomonas translucens group</taxon>
        <taxon>Xanthomonas graminis</taxon>
    </lineage>
</organism>
<name>A0A0K2ZWH6_9XANT</name>
<dbReference type="EMBL" id="CXOJ01000063">
    <property type="protein sequence ID" value="CTP90156.1"/>
    <property type="molecule type" value="Genomic_DNA"/>
</dbReference>
<dbReference type="Proteomes" id="UP000045978">
    <property type="component" value="Unassembled WGS sequence"/>
</dbReference>
<evidence type="ECO:0000313" key="2">
    <source>
        <dbReference type="Proteomes" id="UP000045978"/>
    </source>
</evidence>
<accession>A0A0K2ZWH6</accession>
<evidence type="ECO:0000313" key="1">
    <source>
        <dbReference type="EMBL" id="CTP90156.1"/>
    </source>
</evidence>
<sequence>MDYHFISGLPRSGSSLLAALLRQNPRVHAEVTSPLARLYAAMLMGMSEEYPSNVQLDDAQRARLLRGIFDAFYQDRQQAQWVFDTNRAWCSRLPALAALFPDTRIVCCVREVGWIVDSFERLAQAQPLRLSALFGYDPEDSLSMRADLLTGARGVLGYALDGLRQAVYGDHAERLLLLRYETLARHPAQAMEQVYAFLQMPAFAHDYANLEGDAARFDAALQTPGLHRVRRTVGYVPRRSVLPPELFERLQQLAFWETEPLPGVRIV</sequence>
<dbReference type="InterPro" id="IPR027417">
    <property type="entry name" value="P-loop_NTPase"/>
</dbReference>
<gene>
    <name evidence="1" type="ORF">XTPLMG730_2719</name>
</gene>
<proteinExistence type="predicted"/>